<dbReference type="InterPro" id="IPR003595">
    <property type="entry name" value="Tyr_Pase_cat"/>
</dbReference>
<dbReference type="GO" id="GO:0005001">
    <property type="term" value="F:transmembrane receptor protein tyrosine phosphatase activity"/>
    <property type="evidence" value="ECO:0007669"/>
    <property type="project" value="UniProtKB-ARBA"/>
</dbReference>
<dbReference type="SMART" id="SM00409">
    <property type="entry name" value="IG"/>
    <property type="match status" value="2"/>
</dbReference>
<keyword evidence="10 15" id="KW-0472">Membrane</keyword>
<evidence type="ECO:0000256" key="7">
    <source>
        <dbReference type="ARBA" id="ARBA00022801"/>
    </source>
</evidence>
<dbReference type="PROSITE" id="PS00383">
    <property type="entry name" value="TYR_PHOSPHATASE_1"/>
    <property type="match status" value="2"/>
</dbReference>
<dbReference type="InterPro" id="IPR036116">
    <property type="entry name" value="FN3_sf"/>
</dbReference>
<gene>
    <name evidence="20" type="ORF">TCAL_01236</name>
</gene>
<feature type="transmembrane region" description="Helical" evidence="15">
    <location>
        <begin position="768"/>
        <end position="794"/>
    </location>
</feature>
<evidence type="ECO:0000256" key="10">
    <source>
        <dbReference type="ARBA" id="ARBA00023136"/>
    </source>
</evidence>
<dbReference type="Proteomes" id="UP000318571">
    <property type="component" value="Chromosome 9"/>
</dbReference>
<dbReference type="SMART" id="SM00404">
    <property type="entry name" value="PTPc_motif"/>
    <property type="match status" value="2"/>
</dbReference>
<dbReference type="CDD" id="cd00047">
    <property type="entry name" value="PTPc"/>
    <property type="match status" value="2"/>
</dbReference>
<dbReference type="SUPFAM" id="SSF49265">
    <property type="entry name" value="Fibronectin type III"/>
    <property type="match status" value="2"/>
</dbReference>
<organism evidence="20 21">
    <name type="scientific">Tigriopus californicus</name>
    <name type="common">Marine copepod</name>
    <dbReference type="NCBI Taxonomy" id="6832"/>
    <lineage>
        <taxon>Eukaryota</taxon>
        <taxon>Metazoa</taxon>
        <taxon>Ecdysozoa</taxon>
        <taxon>Arthropoda</taxon>
        <taxon>Crustacea</taxon>
        <taxon>Multicrustacea</taxon>
        <taxon>Hexanauplia</taxon>
        <taxon>Copepoda</taxon>
        <taxon>Harpacticoida</taxon>
        <taxon>Harpacticidae</taxon>
        <taxon>Tigriopus</taxon>
    </lineage>
</organism>
<evidence type="ECO:0000259" key="19">
    <source>
        <dbReference type="PROSITE" id="PS50853"/>
    </source>
</evidence>
<dbReference type="EMBL" id="VCGU01000009">
    <property type="protein sequence ID" value="TRY70806.1"/>
    <property type="molecule type" value="Genomic_DNA"/>
</dbReference>
<evidence type="ECO:0000259" key="16">
    <source>
        <dbReference type="PROSITE" id="PS50055"/>
    </source>
</evidence>
<dbReference type="PANTHER" id="PTHR19134">
    <property type="entry name" value="RECEPTOR-TYPE TYROSINE-PROTEIN PHOSPHATASE"/>
    <property type="match status" value="1"/>
</dbReference>
<keyword evidence="7" id="KW-0378">Hydrolase</keyword>
<evidence type="ECO:0000259" key="18">
    <source>
        <dbReference type="PROSITE" id="PS50835"/>
    </source>
</evidence>
<comment type="similarity">
    <text evidence="2">Belongs to the protein-tyrosine phosphatase family. Receptor class 2A subfamily.</text>
</comment>
<dbReference type="PRINTS" id="PR00700">
    <property type="entry name" value="PRTYPHPHTASE"/>
</dbReference>
<feature type="domain" description="Fibronectin type-III" evidence="19">
    <location>
        <begin position="263"/>
        <end position="359"/>
    </location>
</feature>
<dbReference type="SUPFAM" id="SSF48726">
    <property type="entry name" value="Immunoglobulin"/>
    <property type="match status" value="2"/>
</dbReference>
<dbReference type="InterPro" id="IPR003598">
    <property type="entry name" value="Ig_sub2"/>
</dbReference>
<keyword evidence="4 15" id="KW-0812">Transmembrane</keyword>
<dbReference type="GO" id="GO:0009653">
    <property type="term" value="P:anatomical structure morphogenesis"/>
    <property type="evidence" value="ECO:0007669"/>
    <property type="project" value="UniProtKB-ARBA"/>
</dbReference>
<evidence type="ECO:0000256" key="5">
    <source>
        <dbReference type="ARBA" id="ARBA00022729"/>
    </source>
</evidence>
<dbReference type="InterPro" id="IPR029021">
    <property type="entry name" value="Prot-tyrosine_phosphatase-like"/>
</dbReference>
<evidence type="ECO:0000256" key="6">
    <source>
        <dbReference type="ARBA" id="ARBA00022737"/>
    </source>
</evidence>
<dbReference type="Gene3D" id="2.60.40.10">
    <property type="entry name" value="Immunoglobulins"/>
    <property type="match status" value="5"/>
</dbReference>
<accession>A0A553NZD8</accession>
<comment type="caution">
    <text evidence="20">The sequence shown here is derived from an EMBL/GenBank/DDBJ whole genome shotgun (WGS) entry which is preliminary data.</text>
</comment>
<dbReference type="GO" id="GO:0016020">
    <property type="term" value="C:membrane"/>
    <property type="evidence" value="ECO:0007669"/>
    <property type="project" value="UniProtKB-SubCell"/>
</dbReference>
<keyword evidence="5" id="KW-0732">Signal</keyword>
<evidence type="ECO:0000256" key="2">
    <source>
        <dbReference type="ARBA" id="ARBA00010504"/>
    </source>
</evidence>
<reference evidence="20 21" key="1">
    <citation type="journal article" date="2018" name="Nat. Ecol. Evol.">
        <title>Genomic signatures of mitonuclear coevolution across populations of Tigriopus californicus.</title>
        <authorList>
            <person name="Barreto F.S."/>
            <person name="Watson E.T."/>
            <person name="Lima T.G."/>
            <person name="Willett C.S."/>
            <person name="Edmands S."/>
            <person name="Li W."/>
            <person name="Burton R.S."/>
        </authorList>
    </citation>
    <scope>NUCLEOTIDE SEQUENCE [LARGE SCALE GENOMIC DNA]</scope>
    <source>
        <strain evidence="20 21">San Diego</strain>
    </source>
</reference>
<keyword evidence="21" id="KW-1185">Reference proteome</keyword>
<dbReference type="PROSITE" id="PS50055">
    <property type="entry name" value="TYR_PHOSPHATASE_PTP"/>
    <property type="match status" value="2"/>
</dbReference>
<dbReference type="PANTHER" id="PTHR19134:SF495">
    <property type="entry name" value="TYROSINE-PROTEIN PHOSPHATASE 69D"/>
    <property type="match status" value="1"/>
</dbReference>
<feature type="domain" description="Tyrosine-protein phosphatase" evidence="16">
    <location>
        <begin position="865"/>
        <end position="1127"/>
    </location>
</feature>
<evidence type="ECO:0000256" key="9">
    <source>
        <dbReference type="ARBA" id="ARBA00022989"/>
    </source>
</evidence>
<dbReference type="InterPro" id="IPR013783">
    <property type="entry name" value="Ig-like_fold"/>
</dbReference>
<feature type="domain" description="Ig-like" evidence="18">
    <location>
        <begin position="164"/>
        <end position="256"/>
    </location>
</feature>
<dbReference type="InterPro" id="IPR003961">
    <property type="entry name" value="FN3_dom"/>
</dbReference>
<evidence type="ECO:0000256" key="4">
    <source>
        <dbReference type="ARBA" id="ARBA00022692"/>
    </source>
</evidence>
<feature type="domain" description="Tyrosine specific protein phosphatases" evidence="17">
    <location>
        <begin position="1324"/>
        <end position="1400"/>
    </location>
</feature>
<keyword evidence="12" id="KW-0675">Receptor</keyword>
<dbReference type="InterPro" id="IPR013098">
    <property type="entry name" value="Ig_I-set"/>
</dbReference>
<dbReference type="OrthoDB" id="6058203at2759"/>
<dbReference type="FunFam" id="3.90.190.10:FF:000102">
    <property type="entry name" value="Receptor-type tyrosine-protein phosphatase"/>
    <property type="match status" value="1"/>
</dbReference>
<dbReference type="GO" id="GO:0048666">
    <property type="term" value="P:neuron development"/>
    <property type="evidence" value="ECO:0007669"/>
    <property type="project" value="UniProtKB-ARBA"/>
</dbReference>
<dbReference type="OMA" id="FQVRACS"/>
<dbReference type="InterPro" id="IPR007110">
    <property type="entry name" value="Ig-like_dom"/>
</dbReference>
<evidence type="ECO:0000313" key="20">
    <source>
        <dbReference type="EMBL" id="TRY70806.1"/>
    </source>
</evidence>
<evidence type="ECO:0000256" key="14">
    <source>
        <dbReference type="ARBA" id="ARBA00051722"/>
    </source>
</evidence>
<dbReference type="FunFam" id="3.90.190.10:FF:000092">
    <property type="entry name" value="Tyrosine-protein phosphatase 69D"/>
    <property type="match status" value="1"/>
</dbReference>
<evidence type="ECO:0000256" key="15">
    <source>
        <dbReference type="SAM" id="Phobius"/>
    </source>
</evidence>
<dbReference type="Pfam" id="PF00041">
    <property type="entry name" value="fn3"/>
    <property type="match status" value="2"/>
</dbReference>
<evidence type="ECO:0000256" key="11">
    <source>
        <dbReference type="ARBA" id="ARBA00023157"/>
    </source>
</evidence>
<evidence type="ECO:0000256" key="3">
    <source>
        <dbReference type="ARBA" id="ARBA00013064"/>
    </source>
</evidence>
<dbReference type="InterPro" id="IPR000242">
    <property type="entry name" value="PTP_cat"/>
</dbReference>
<evidence type="ECO:0000256" key="13">
    <source>
        <dbReference type="ARBA" id="ARBA00023319"/>
    </source>
</evidence>
<dbReference type="PROSITE" id="PS50056">
    <property type="entry name" value="TYR_PHOSPHATASE_2"/>
    <property type="match status" value="2"/>
</dbReference>
<dbReference type="InterPro" id="IPR016130">
    <property type="entry name" value="Tyr_Pase_AS"/>
</dbReference>
<feature type="domain" description="Tyrosine specific protein phosphatases" evidence="17">
    <location>
        <begin position="1048"/>
        <end position="1118"/>
    </location>
</feature>
<name>A0A553NZD8_TIGCA</name>
<dbReference type="SMART" id="SM00408">
    <property type="entry name" value="IGc2"/>
    <property type="match status" value="2"/>
</dbReference>
<evidence type="ECO:0000259" key="17">
    <source>
        <dbReference type="PROSITE" id="PS50056"/>
    </source>
</evidence>
<protein>
    <recommendedName>
        <fullName evidence="3">protein-tyrosine-phosphatase</fullName>
        <ecNumber evidence="3">3.1.3.48</ecNumber>
    </recommendedName>
</protein>
<dbReference type="SMART" id="SM00060">
    <property type="entry name" value="FN3"/>
    <property type="match status" value="3"/>
</dbReference>
<dbReference type="STRING" id="6832.A0A553NZD8"/>
<dbReference type="PROSITE" id="PS50835">
    <property type="entry name" value="IG_LIKE"/>
    <property type="match status" value="2"/>
</dbReference>
<evidence type="ECO:0000313" key="21">
    <source>
        <dbReference type="Proteomes" id="UP000318571"/>
    </source>
</evidence>
<keyword evidence="8" id="KW-0904">Protein phosphatase</keyword>
<keyword evidence="13" id="KW-0393">Immunoglobulin domain</keyword>
<dbReference type="CDD" id="cd00063">
    <property type="entry name" value="FN3"/>
    <property type="match status" value="3"/>
</dbReference>
<dbReference type="SMART" id="SM00194">
    <property type="entry name" value="PTPc"/>
    <property type="match status" value="2"/>
</dbReference>
<evidence type="ECO:0000256" key="1">
    <source>
        <dbReference type="ARBA" id="ARBA00004167"/>
    </source>
</evidence>
<dbReference type="SUPFAM" id="SSF52799">
    <property type="entry name" value="(Phosphotyrosine protein) phosphatases II"/>
    <property type="match status" value="2"/>
</dbReference>
<keyword evidence="9 15" id="KW-1133">Transmembrane helix</keyword>
<feature type="domain" description="Fibronectin type-III" evidence="19">
    <location>
        <begin position="462"/>
        <end position="574"/>
    </location>
</feature>
<evidence type="ECO:0000256" key="12">
    <source>
        <dbReference type="ARBA" id="ARBA00023170"/>
    </source>
</evidence>
<sequence>MIDITMSRKRAQFNITHDGHPFHMGRPAFRLNSWSLGWDKISAVSILCSILVCGTWAQELQERKAAIVGKSAQFQCSVQSQSGEAAEVQLWWQIQNENITNSNKYQISVSKNSEGNVSSELEIYRVDWGDAGVYSCVAREVLHIPGKALEEPSRQNILLDVFAPPKMVTKNDTRAKKGQSAEMSCSFKAKPLPVIKWIRYGNEITTNPPKYELTTAEESDTQLTSFLKIINLEHSDNGTFLCHAENEYGTDTVILENYVLDKPTVKIDYVRAVDQDKLYFNWTLEDWNLPVSDYFLASRQSGEDSWEFFLSEKIPTQATSFVMKSLVPNAAYHIKLGAKNSMGMGEYDLFHKPVKTLDFDPVFVPTVGVKGLTWNSISIGWNAPDEERLSDHIDYYKLNRKTDDQELTIYHPSKDYPFYLWRNLEPAKNYSFTVAACNQYTRECGKSSNSVSASTEDGLSGPPAFVELFCQHDNISGMNFVEVKWREPKRKFGKIEFYNINLRGVANYYDQDGKSQVELLGPEVKTEDVSSTRTRFDFLKPNTNYTVEVCAVTRRKECGETTATSCKMRQLPPRAEHLNRFQWYSEFRSDHHVFRLRMPRMSERNGKICCLRVIVVKLREGQSSHDLPHQSELKLRTYREVHRASHDYGAYIAEILGSNFMGKDVFIGDGQNILSANMGGCPACQTGVRAHLLQAARQAESRLLGKRSAGAVLQQTELVEDGFLDPDANYTAFVELVIPETQAVGRSPYMSPRKPGDPVSIEAGEINALLVAILGILAGLVFVALALLVALVFLRRYSKKVAATQGGVEMSLRRSFRHLYTTIRGRDHSQYLITPEVPKPEIGPIHKNDLVSAYLERHKDSDYGFQSEFEQLPDRFPDRTTEVCDNPQNRPKNRYPDIKCYDQTRVKISQIEDVDFSDYINANFVPGYKDRKRWICAQGPLDHTVADFWRMVYEQGVDLIVMLTNLEEYNRVKCAQYWPQAGDHNYCTRPVIINVGFCTETRYSDFIVRELLMTVTKGENDKETRKVYQYHYLQWKDFNAPEHAPGMMKFSKRINEAWTGSSPIVVHCSAGVGRSGTLIAIDSLMQQIEDENEVKIHQLICDMRHSRNYLVQSAKQYIFVYRAIMELAQFGDTEIKASEMKVTWLKLKSDQKKIDEEFGRLANIVDDRKALSVGTNDENKPKNQCDSVIPFDRNRVILTPDGQRPHSTYINASFIEGYNNDESFIITQDPLPSTAEDFWRMVTEHNISTMVMLTGDQSWHYWEENEVKFGAIHVKQISTDKLPSYIKREFLIHNTKVNEEVSLVHFMYSGWKGQNASDVPSATHGFLDLVEHAAALKFESGLPGPIAVHCKCGSDRSSVYVALSCLVQQIKTEGRADIFTVVRKLRSQRQGMVQHVNQYKFIYRAITDYVELYQSKDEEDEYSVPVNSVNGHAK</sequence>
<evidence type="ECO:0000256" key="8">
    <source>
        <dbReference type="ARBA" id="ARBA00022912"/>
    </source>
</evidence>
<feature type="domain" description="Ig-like" evidence="18">
    <location>
        <begin position="69"/>
        <end position="138"/>
    </location>
</feature>
<feature type="domain" description="Tyrosine-protein phosphatase" evidence="16">
    <location>
        <begin position="1154"/>
        <end position="1409"/>
    </location>
</feature>
<dbReference type="InterPro" id="IPR050348">
    <property type="entry name" value="Protein-Tyr_Phosphatase"/>
</dbReference>
<dbReference type="Pfam" id="PF00102">
    <property type="entry name" value="Y_phosphatase"/>
    <property type="match status" value="2"/>
</dbReference>
<dbReference type="InterPro" id="IPR003599">
    <property type="entry name" value="Ig_sub"/>
</dbReference>
<keyword evidence="11" id="KW-1015">Disulfide bond</keyword>
<dbReference type="EC" id="3.1.3.48" evidence="3"/>
<comment type="catalytic activity">
    <reaction evidence="14">
        <text>O-phospho-L-tyrosyl-[protein] + H2O = L-tyrosyl-[protein] + phosphate</text>
        <dbReference type="Rhea" id="RHEA:10684"/>
        <dbReference type="Rhea" id="RHEA-COMP:10136"/>
        <dbReference type="Rhea" id="RHEA-COMP:20101"/>
        <dbReference type="ChEBI" id="CHEBI:15377"/>
        <dbReference type="ChEBI" id="CHEBI:43474"/>
        <dbReference type="ChEBI" id="CHEBI:46858"/>
        <dbReference type="ChEBI" id="CHEBI:61978"/>
        <dbReference type="EC" id="3.1.3.48"/>
    </reaction>
</comment>
<dbReference type="InterPro" id="IPR036179">
    <property type="entry name" value="Ig-like_dom_sf"/>
</dbReference>
<comment type="subcellular location">
    <subcellularLocation>
        <location evidence="1">Membrane</location>
        <topology evidence="1">Single-pass membrane protein</topology>
    </subcellularLocation>
</comment>
<feature type="domain" description="Fibronectin type-III" evidence="19">
    <location>
        <begin position="361"/>
        <end position="458"/>
    </location>
</feature>
<dbReference type="Gene3D" id="3.90.190.10">
    <property type="entry name" value="Protein tyrosine phosphatase superfamily"/>
    <property type="match status" value="2"/>
</dbReference>
<dbReference type="InterPro" id="IPR000387">
    <property type="entry name" value="Tyr_Pase_dom"/>
</dbReference>
<dbReference type="PROSITE" id="PS50853">
    <property type="entry name" value="FN3"/>
    <property type="match status" value="3"/>
</dbReference>
<proteinExistence type="inferred from homology"/>
<keyword evidence="6" id="KW-0677">Repeat</keyword>
<dbReference type="Pfam" id="PF07679">
    <property type="entry name" value="I-set"/>
    <property type="match status" value="2"/>
</dbReference>